<dbReference type="AlphaFoldDB" id="A0AAV3WRI9"/>
<accession>A0AAV3WRI9</accession>
<name>A0AAV3WRI9_9GAST</name>
<proteinExistence type="predicted"/>
<reference evidence="1 2" key="1">
    <citation type="journal article" date="2021" name="Elife">
        <title>Chloroplast acquisition without the gene transfer in kleptoplastic sea slugs, Plakobranchus ocellatus.</title>
        <authorList>
            <person name="Maeda T."/>
            <person name="Takahashi S."/>
            <person name="Yoshida T."/>
            <person name="Shimamura S."/>
            <person name="Takaki Y."/>
            <person name="Nagai Y."/>
            <person name="Toyoda A."/>
            <person name="Suzuki Y."/>
            <person name="Arimoto A."/>
            <person name="Ishii H."/>
            <person name="Satoh N."/>
            <person name="Nishiyama T."/>
            <person name="Hasebe M."/>
            <person name="Maruyama T."/>
            <person name="Minagawa J."/>
            <person name="Obokata J."/>
            <person name="Shigenobu S."/>
        </authorList>
    </citation>
    <scope>NUCLEOTIDE SEQUENCE [LARGE SCALE GENOMIC DNA]</scope>
</reference>
<dbReference type="EMBL" id="BLXT01000008">
    <property type="protein sequence ID" value="GFN73595.1"/>
    <property type="molecule type" value="Genomic_DNA"/>
</dbReference>
<comment type="caution">
    <text evidence="1">The sequence shown here is derived from an EMBL/GenBank/DDBJ whole genome shotgun (WGS) entry which is preliminary data.</text>
</comment>
<keyword evidence="2" id="KW-1185">Reference proteome</keyword>
<sequence length="114" mass="12613">MQVVGDSMASVLTLKSVYYILAQTCTFVKGLDAWDHLVVGGQYTLIACNLLARLVSYQIFITASQSTAARGCEHWLGISSIGRRSKGQVGPSRVQGQRPWWGFGSQSLNLYFFF</sequence>
<evidence type="ECO:0000313" key="2">
    <source>
        <dbReference type="Proteomes" id="UP000735302"/>
    </source>
</evidence>
<dbReference type="Proteomes" id="UP000735302">
    <property type="component" value="Unassembled WGS sequence"/>
</dbReference>
<evidence type="ECO:0000313" key="1">
    <source>
        <dbReference type="EMBL" id="GFN73595.1"/>
    </source>
</evidence>
<evidence type="ECO:0008006" key="3">
    <source>
        <dbReference type="Google" id="ProtNLM"/>
    </source>
</evidence>
<protein>
    <recommendedName>
        <fullName evidence="3">Protein RFT1 homolog</fullName>
    </recommendedName>
</protein>
<organism evidence="1 2">
    <name type="scientific">Plakobranchus ocellatus</name>
    <dbReference type="NCBI Taxonomy" id="259542"/>
    <lineage>
        <taxon>Eukaryota</taxon>
        <taxon>Metazoa</taxon>
        <taxon>Spiralia</taxon>
        <taxon>Lophotrochozoa</taxon>
        <taxon>Mollusca</taxon>
        <taxon>Gastropoda</taxon>
        <taxon>Heterobranchia</taxon>
        <taxon>Euthyneura</taxon>
        <taxon>Panpulmonata</taxon>
        <taxon>Sacoglossa</taxon>
        <taxon>Placobranchoidea</taxon>
        <taxon>Plakobranchidae</taxon>
        <taxon>Plakobranchus</taxon>
    </lineage>
</organism>
<gene>
    <name evidence="1" type="ORF">PoB_000010100</name>
</gene>